<organism evidence="10">
    <name type="scientific">Physcomitrium patens</name>
    <name type="common">Spreading-leaved earth moss</name>
    <name type="synonym">Physcomitrella patens</name>
    <dbReference type="NCBI Taxonomy" id="3218"/>
    <lineage>
        <taxon>Eukaryota</taxon>
        <taxon>Viridiplantae</taxon>
        <taxon>Streptophyta</taxon>
        <taxon>Embryophyta</taxon>
        <taxon>Bryophyta</taxon>
        <taxon>Bryophytina</taxon>
        <taxon>Bryopsida</taxon>
        <taxon>Funariidae</taxon>
        <taxon>Funariales</taxon>
        <taxon>Funariaceae</taxon>
        <taxon>Physcomitrium</taxon>
    </lineage>
</organism>
<reference evidence="10 12" key="2">
    <citation type="journal article" date="2018" name="Plant J.">
        <title>The Physcomitrella patens chromosome-scale assembly reveals moss genome structure and evolution.</title>
        <authorList>
            <person name="Lang D."/>
            <person name="Ullrich K.K."/>
            <person name="Murat F."/>
            <person name="Fuchs J."/>
            <person name="Jenkins J."/>
            <person name="Haas F.B."/>
            <person name="Piednoel M."/>
            <person name="Gundlach H."/>
            <person name="Van Bel M."/>
            <person name="Meyberg R."/>
            <person name="Vives C."/>
            <person name="Morata J."/>
            <person name="Symeonidi A."/>
            <person name="Hiss M."/>
            <person name="Muchero W."/>
            <person name="Kamisugi Y."/>
            <person name="Saleh O."/>
            <person name="Blanc G."/>
            <person name="Decker E.L."/>
            <person name="van Gessel N."/>
            <person name="Grimwood J."/>
            <person name="Hayes R.D."/>
            <person name="Graham S.W."/>
            <person name="Gunter L.E."/>
            <person name="McDaniel S.F."/>
            <person name="Hoernstein S.N.W."/>
            <person name="Larsson A."/>
            <person name="Li F.W."/>
            <person name="Perroud P.F."/>
            <person name="Phillips J."/>
            <person name="Ranjan P."/>
            <person name="Rokshar D.S."/>
            <person name="Rothfels C.J."/>
            <person name="Schneider L."/>
            <person name="Shu S."/>
            <person name="Stevenson D.W."/>
            <person name="Thummler F."/>
            <person name="Tillich M."/>
            <person name="Villarreal Aguilar J.C."/>
            <person name="Widiez T."/>
            <person name="Wong G.K."/>
            <person name="Wymore A."/>
            <person name="Zhang Y."/>
            <person name="Zimmer A.D."/>
            <person name="Quatrano R.S."/>
            <person name="Mayer K.F.X."/>
            <person name="Goodstein D."/>
            <person name="Casacuberta J.M."/>
            <person name="Vandepoele K."/>
            <person name="Reski R."/>
            <person name="Cuming A.C."/>
            <person name="Tuskan G.A."/>
            <person name="Maumus F."/>
            <person name="Salse J."/>
            <person name="Schmutz J."/>
            <person name="Rensing S.A."/>
        </authorList>
    </citation>
    <scope>NUCLEOTIDE SEQUENCE [LARGE SCALE GENOMIC DNA]</scope>
    <source>
        <strain evidence="11 12">cv. Gransden 2004</strain>
    </source>
</reference>
<sequence length="418" mass="45133">MPSEAPESYIPSAYINSGYGATPEWLNKGDNAWQLTAATLVGIQSMPGLVILYGSIVKKKWAVNSAFMALYALAATWLCWVMWGYKMSSGEQLVPIWGKAGSSLGFRFLPSRATMPSTVIYRKDGKVKTPAMDSHFGMADMVLFQFFFAALTIIMLAGSVLGRMSFRAWMLFVPLWLIFSYTVGAFSMWGGGFLWQWGVIDYAGGYVIHVSSGVAGFVAAYWVGPRLSKDRERFPPNNMLLVLTGAGLLWLGWSGFNGGAAFGAHVIAGLAVLNTHVAAATSLLTWTTLDVFFFGKPSVIGAVQGMMTDLVVITPAAGLVPGWTALIMGMLAGSIPWWTMMVLHRRWWVLQRVDDTLGVIHTHGVGGILGGICVDLFADPTLCRYMEVAVEDTNGVFYGGNGGIQLAKQLAGAAFIAG</sequence>
<dbReference type="OrthoDB" id="534912at2759"/>
<feature type="transmembrane region" description="Helical" evidence="8">
    <location>
        <begin position="168"/>
        <end position="190"/>
    </location>
</feature>
<evidence type="ECO:0000313" key="12">
    <source>
        <dbReference type="Proteomes" id="UP000006727"/>
    </source>
</evidence>
<dbReference type="Gramene" id="Pp3c2_15630V3.2">
    <property type="protein sequence ID" value="Pp3c2_15630V3.2"/>
    <property type="gene ID" value="Pp3c2_15630"/>
</dbReference>
<dbReference type="GO" id="GO:0072488">
    <property type="term" value="P:ammonium transmembrane transport"/>
    <property type="evidence" value="ECO:0000318"/>
    <property type="project" value="GO_Central"/>
</dbReference>
<evidence type="ECO:0000256" key="2">
    <source>
        <dbReference type="ARBA" id="ARBA00005887"/>
    </source>
</evidence>
<keyword evidence="4 8" id="KW-0812">Transmembrane</keyword>
<evidence type="ECO:0000256" key="5">
    <source>
        <dbReference type="ARBA" id="ARBA00022989"/>
    </source>
</evidence>
<feature type="transmembrane region" description="Helical" evidence="8">
    <location>
        <begin position="323"/>
        <end position="343"/>
    </location>
</feature>
<evidence type="ECO:0000256" key="4">
    <source>
        <dbReference type="ARBA" id="ARBA00022692"/>
    </source>
</evidence>
<dbReference type="KEGG" id="ppp:112293740"/>
<evidence type="ECO:0000256" key="3">
    <source>
        <dbReference type="ARBA" id="ARBA00022448"/>
    </source>
</evidence>
<feature type="transmembrane region" description="Helical" evidence="8">
    <location>
        <begin position="236"/>
        <end position="256"/>
    </location>
</feature>
<proteinExistence type="inferred from homology"/>
<dbReference type="EnsemblPlants" id="Pp3c2_15630V3.1">
    <property type="protein sequence ID" value="Pp3c2_15630V3.1"/>
    <property type="gene ID" value="Pp3c2_15630"/>
</dbReference>
<gene>
    <name evidence="11" type="primary">LOC112293740</name>
    <name evidence="10" type="ORF">PHYPA_002728</name>
</gene>
<dbReference type="Gramene" id="Pp3c2_15630V3.1">
    <property type="protein sequence ID" value="Pp3c2_15630V3.1"/>
    <property type="gene ID" value="Pp3c2_15630"/>
</dbReference>
<dbReference type="InterPro" id="IPR002229">
    <property type="entry name" value="RhesusRHD"/>
</dbReference>
<evidence type="ECO:0000313" key="10">
    <source>
        <dbReference type="EMBL" id="PNR59936.1"/>
    </source>
</evidence>
<feature type="transmembrane region" description="Helical" evidence="8">
    <location>
        <begin position="61"/>
        <end position="83"/>
    </location>
</feature>
<dbReference type="GO" id="GO:0005886">
    <property type="term" value="C:plasma membrane"/>
    <property type="evidence" value="ECO:0000318"/>
    <property type="project" value="GO_Central"/>
</dbReference>
<dbReference type="GO" id="GO:0008519">
    <property type="term" value="F:ammonium channel activity"/>
    <property type="evidence" value="ECO:0000318"/>
    <property type="project" value="GO_Central"/>
</dbReference>
<dbReference type="EMBL" id="ABEU02000002">
    <property type="protein sequence ID" value="PNR59936.1"/>
    <property type="molecule type" value="Genomic_DNA"/>
</dbReference>
<name>A0A2K1L1N4_PHYPA</name>
<keyword evidence="6 8" id="KW-0472">Membrane</keyword>
<dbReference type="Proteomes" id="UP000006727">
    <property type="component" value="Chromosome 2"/>
</dbReference>
<feature type="transmembrane region" description="Helical" evidence="8">
    <location>
        <begin position="32"/>
        <end position="54"/>
    </location>
</feature>
<dbReference type="SUPFAM" id="SSF111352">
    <property type="entry name" value="Ammonium transporter"/>
    <property type="match status" value="1"/>
</dbReference>
<accession>A0A2K1L1N4</accession>
<keyword evidence="7" id="KW-0924">Ammonia transport</keyword>
<dbReference type="InterPro" id="IPR018047">
    <property type="entry name" value="Ammonium_transpt_CS"/>
</dbReference>
<dbReference type="InterPro" id="IPR024041">
    <property type="entry name" value="NH4_transpt_AmtB-like_dom"/>
</dbReference>
<dbReference type="PaxDb" id="3218-PP1S30_275V6.1"/>
<dbReference type="EnsemblPlants" id="Pp3c2_15630V3.2">
    <property type="protein sequence ID" value="Pp3c2_15630V3.2"/>
    <property type="gene ID" value="Pp3c2_15630"/>
</dbReference>
<keyword evidence="5 8" id="KW-1133">Transmembrane helix</keyword>
<dbReference type="InterPro" id="IPR029020">
    <property type="entry name" value="Ammonium/urea_transptr"/>
</dbReference>
<dbReference type="PANTHER" id="PTHR43029:SF10">
    <property type="entry name" value="AMMONIUM TRANSPORTER MEP2"/>
    <property type="match status" value="1"/>
</dbReference>
<comment type="subcellular location">
    <subcellularLocation>
        <location evidence="1">Membrane</location>
        <topology evidence="1">Multi-pass membrane protein</topology>
    </subcellularLocation>
</comment>
<evidence type="ECO:0000256" key="6">
    <source>
        <dbReference type="ARBA" id="ARBA00023136"/>
    </source>
</evidence>
<evidence type="ECO:0000313" key="11">
    <source>
        <dbReference type="EnsemblPlants" id="Pp3c2_15630V3.1"/>
    </source>
</evidence>
<dbReference type="RefSeq" id="XP_024399300.1">
    <property type="nucleotide sequence ID" value="XM_024543532.2"/>
</dbReference>
<dbReference type="AlphaFoldDB" id="A0A2K1L1N4"/>
<dbReference type="PROSITE" id="PS01219">
    <property type="entry name" value="AMMONIUM_TRANSP"/>
    <property type="match status" value="1"/>
</dbReference>
<keyword evidence="3" id="KW-0813">Transport</keyword>
<feature type="domain" description="Ammonium transporter AmtB-like" evidence="9">
    <location>
        <begin position="32"/>
        <end position="417"/>
    </location>
</feature>
<keyword evidence="12" id="KW-1185">Reference proteome</keyword>
<feature type="transmembrane region" description="Helical" evidence="8">
    <location>
        <begin position="142"/>
        <end position="161"/>
    </location>
</feature>
<feature type="transmembrane region" description="Helical" evidence="8">
    <location>
        <begin position="202"/>
        <end position="224"/>
    </location>
</feature>
<dbReference type="Gene3D" id="1.10.3430.10">
    <property type="entry name" value="Ammonium transporter AmtB like domains"/>
    <property type="match status" value="1"/>
</dbReference>
<dbReference type="Pfam" id="PF00909">
    <property type="entry name" value="Ammonium_transp"/>
    <property type="match status" value="1"/>
</dbReference>
<dbReference type="GeneID" id="112293740"/>
<dbReference type="InterPro" id="IPR001905">
    <property type="entry name" value="Ammonium_transpt"/>
</dbReference>
<dbReference type="STRING" id="3218.A0A2K1L1N4"/>
<evidence type="ECO:0000256" key="8">
    <source>
        <dbReference type="SAM" id="Phobius"/>
    </source>
</evidence>
<reference evidence="11" key="3">
    <citation type="submission" date="2020-12" db="UniProtKB">
        <authorList>
            <consortium name="EnsemblPlants"/>
        </authorList>
    </citation>
    <scope>IDENTIFICATION</scope>
</reference>
<comment type="similarity">
    <text evidence="2">Belongs to the ammonia transporter channel (TC 1.A.11.2) family.</text>
</comment>
<evidence type="ECO:0000256" key="7">
    <source>
        <dbReference type="ARBA" id="ARBA00023177"/>
    </source>
</evidence>
<protein>
    <recommendedName>
        <fullName evidence="9">Ammonium transporter AmtB-like domain-containing protein</fullName>
    </recommendedName>
</protein>
<dbReference type="PRINTS" id="PR00342">
    <property type="entry name" value="RHESUSRHD"/>
</dbReference>
<evidence type="ECO:0000259" key="9">
    <source>
        <dbReference type="Pfam" id="PF00909"/>
    </source>
</evidence>
<reference evidence="10 12" key="1">
    <citation type="journal article" date="2008" name="Science">
        <title>The Physcomitrella genome reveals evolutionary insights into the conquest of land by plants.</title>
        <authorList>
            <person name="Rensing S."/>
            <person name="Lang D."/>
            <person name="Zimmer A."/>
            <person name="Terry A."/>
            <person name="Salamov A."/>
            <person name="Shapiro H."/>
            <person name="Nishiyama T."/>
            <person name="Perroud P.-F."/>
            <person name="Lindquist E."/>
            <person name="Kamisugi Y."/>
            <person name="Tanahashi T."/>
            <person name="Sakakibara K."/>
            <person name="Fujita T."/>
            <person name="Oishi K."/>
            <person name="Shin-I T."/>
            <person name="Kuroki Y."/>
            <person name="Toyoda A."/>
            <person name="Suzuki Y."/>
            <person name="Hashimoto A."/>
            <person name="Yamaguchi K."/>
            <person name="Sugano A."/>
            <person name="Kohara Y."/>
            <person name="Fujiyama A."/>
            <person name="Anterola A."/>
            <person name="Aoki S."/>
            <person name="Ashton N."/>
            <person name="Barbazuk W.B."/>
            <person name="Barker E."/>
            <person name="Bennetzen J."/>
            <person name="Bezanilla M."/>
            <person name="Blankenship R."/>
            <person name="Cho S.H."/>
            <person name="Dutcher S."/>
            <person name="Estelle M."/>
            <person name="Fawcett J.A."/>
            <person name="Gundlach H."/>
            <person name="Hanada K."/>
            <person name="Heyl A."/>
            <person name="Hicks K.A."/>
            <person name="Hugh J."/>
            <person name="Lohr M."/>
            <person name="Mayer K."/>
            <person name="Melkozernov A."/>
            <person name="Murata T."/>
            <person name="Nelson D."/>
            <person name="Pils B."/>
            <person name="Prigge M."/>
            <person name="Reiss B."/>
            <person name="Renner T."/>
            <person name="Rombauts S."/>
            <person name="Rushton P."/>
            <person name="Sanderfoot A."/>
            <person name="Schween G."/>
            <person name="Shiu S.-H."/>
            <person name="Stueber K."/>
            <person name="Theodoulou F.L."/>
            <person name="Tu H."/>
            <person name="Van de Peer Y."/>
            <person name="Verrier P.J."/>
            <person name="Waters E."/>
            <person name="Wood A."/>
            <person name="Yang L."/>
            <person name="Cove D."/>
            <person name="Cuming A."/>
            <person name="Hasebe M."/>
            <person name="Lucas S."/>
            <person name="Mishler D.B."/>
            <person name="Reski R."/>
            <person name="Grigoriev I."/>
            <person name="Quatrano R.S."/>
            <person name="Boore J.L."/>
        </authorList>
    </citation>
    <scope>NUCLEOTIDE SEQUENCE [LARGE SCALE GENOMIC DNA]</scope>
    <source>
        <strain evidence="11 12">cv. Gransden 2004</strain>
    </source>
</reference>
<evidence type="ECO:0000256" key="1">
    <source>
        <dbReference type="ARBA" id="ARBA00004141"/>
    </source>
</evidence>
<dbReference type="PANTHER" id="PTHR43029">
    <property type="entry name" value="AMMONIUM TRANSPORTER MEP2"/>
    <property type="match status" value="1"/>
</dbReference>